<protein>
    <recommendedName>
        <fullName evidence="2">Ricin B lectin domain-containing protein</fullName>
    </recommendedName>
</protein>
<feature type="domain" description="Ricin B lectin" evidence="2">
    <location>
        <begin position="647"/>
        <end position="711"/>
    </location>
</feature>
<dbReference type="CDD" id="cd00161">
    <property type="entry name" value="beta-trefoil_Ricin-like"/>
    <property type="match status" value="3"/>
</dbReference>
<accession>A0A412I618</accession>
<dbReference type="InterPro" id="IPR000772">
    <property type="entry name" value="Ricin_B_lectin"/>
</dbReference>
<gene>
    <name evidence="3" type="ORF">DWX97_24135</name>
</gene>
<dbReference type="PROSITE" id="PS50231">
    <property type="entry name" value="RICIN_B_LECTIN"/>
    <property type="match status" value="2"/>
</dbReference>
<comment type="caution">
    <text evidence="3">The sequence shown here is derived from an EMBL/GenBank/DDBJ whole genome shotgun (WGS) entry which is preliminary data.</text>
</comment>
<organism evidence="3 4">
    <name type="scientific">Bacteroides cellulosilyticus</name>
    <dbReference type="NCBI Taxonomy" id="246787"/>
    <lineage>
        <taxon>Bacteria</taxon>
        <taxon>Pseudomonadati</taxon>
        <taxon>Bacteroidota</taxon>
        <taxon>Bacteroidia</taxon>
        <taxon>Bacteroidales</taxon>
        <taxon>Bacteroidaceae</taxon>
        <taxon>Bacteroides</taxon>
    </lineage>
</organism>
<dbReference type="SUPFAM" id="SSF50370">
    <property type="entry name" value="Ricin B-like lectins"/>
    <property type="match status" value="3"/>
</dbReference>
<dbReference type="GO" id="GO:0004553">
    <property type="term" value="F:hydrolase activity, hydrolyzing O-glycosyl compounds"/>
    <property type="evidence" value="ECO:0007669"/>
    <property type="project" value="UniProtKB-ARBA"/>
</dbReference>
<dbReference type="Proteomes" id="UP000283341">
    <property type="component" value="Unassembled WGS sequence"/>
</dbReference>
<evidence type="ECO:0000313" key="4">
    <source>
        <dbReference type="Proteomes" id="UP000283341"/>
    </source>
</evidence>
<dbReference type="InterPro" id="IPR013320">
    <property type="entry name" value="ConA-like_dom_sf"/>
</dbReference>
<evidence type="ECO:0000256" key="1">
    <source>
        <dbReference type="SAM" id="Coils"/>
    </source>
</evidence>
<sequence length="816" mass="93204">MRTNCNRSRNSNMIIFTICLLFVCLGNIHSQINVPNPSIDLHLDIENVEYEFVEKRKADLQRDVEGWEDRFGNSDRAVRFFRQGSRLRLSNYNINVVHTVSFWACITDPSEIPSGAIPFKPTDTQMEFYNWTDRENRILKGLGRKKATVGFNRYIPKPDGTIVPWYLWAYKPAQFDQRGWYHIFVVHGMYYTRLVMYKPDLTKAYSYIWMGDQGFPTNKYLYLGGYGEHFPANSAMDDFKVYNAELTDDQIELLHIAEYPKGTYVKIRNKNSGKYAVVKDASLDNEALIIQHSTGIGNDEWKLMFTGLNECKIKNLHSGKLLVVRNASTSVGAEIIQYDENGTENESWILEYPVVDTKHFRLRNKNSGKYLGVFQNSMQDDYKLVQVNDSESSIYWSFLKSLPNERTKLDSGLYRLKNKKSGLYLSVQNKSYDVSAPLIQDVRSNLDVDVSFETWYIKPSADGRDAYTIMSPISKYYMTGYSADPEGGDILLGTNRLFGESDWQLLSTGVPNEYRIRNSMSYYYAVVKDASTLAKAHIIQYRSGSEDNEIWMLERVYYSDPPLTAGTYKIRNENSFKLMVVKGASELEGAEIVQNGTGAENSEWEIVPATFGFVQLRNKKSRKYLVVKKASLEVGEVLIQHSASTPNSYWTISKETYMDSGTKRVVYTLRNQLSELYAVVKNASTADGAPIVQYNTGGKNKLWTFEKQSSNASTRSFDLEQTDIATDFDKPEVMVDCKNDMILLDYPFKSPTELIVRILDLSGKQVYEGRRQVDGSNNVITISQFNNALHANQFYVISIRSADGKVNCSTKAIMSK</sequence>
<feature type="domain" description="Ricin B lectin" evidence="2">
    <location>
        <begin position="396"/>
        <end position="483"/>
    </location>
</feature>
<dbReference type="InterPro" id="IPR035992">
    <property type="entry name" value="Ricin_B-like_lectins"/>
</dbReference>
<proteinExistence type="predicted"/>
<keyword evidence="1" id="KW-0175">Coiled coil</keyword>
<feature type="domain" description="Ricin B lectin" evidence="2">
    <location>
        <begin position="564"/>
        <end position="640"/>
    </location>
</feature>
<name>A0A412I618_9BACE</name>
<dbReference type="Gene3D" id="2.60.120.200">
    <property type="match status" value="1"/>
</dbReference>
<dbReference type="SUPFAM" id="SSF49899">
    <property type="entry name" value="Concanavalin A-like lectins/glucanases"/>
    <property type="match status" value="1"/>
</dbReference>
<reference evidence="3 4" key="1">
    <citation type="submission" date="2018-08" db="EMBL/GenBank/DDBJ databases">
        <title>A genome reference for cultivated species of the human gut microbiota.</title>
        <authorList>
            <person name="Zou Y."/>
            <person name="Xue W."/>
            <person name="Luo G."/>
        </authorList>
    </citation>
    <scope>NUCLEOTIDE SEQUENCE [LARGE SCALE GENOMIC DNA]</scope>
    <source>
        <strain evidence="3 4">AF22-3AC</strain>
    </source>
</reference>
<dbReference type="EMBL" id="QRVJ01000037">
    <property type="protein sequence ID" value="RGS32226.1"/>
    <property type="molecule type" value="Genomic_DNA"/>
</dbReference>
<dbReference type="GO" id="GO:0005975">
    <property type="term" value="P:carbohydrate metabolic process"/>
    <property type="evidence" value="ECO:0007669"/>
    <property type="project" value="UniProtKB-ARBA"/>
</dbReference>
<evidence type="ECO:0000313" key="3">
    <source>
        <dbReference type="EMBL" id="RGS32226.1"/>
    </source>
</evidence>
<feature type="coiled-coil region" evidence="1">
    <location>
        <begin position="43"/>
        <end position="70"/>
    </location>
</feature>
<dbReference type="Pfam" id="PF14200">
    <property type="entry name" value="RicinB_lectin_2"/>
    <property type="match status" value="4"/>
</dbReference>
<feature type="domain" description="Ricin B lectin" evidence="2">
    <location>
        <begin position="298"/>
        <end position="381"/>
    </location>
</feature>
<dbReference type="Gene3D" id="2.80.10.50">
    <property type="match status" value="4"/>
</dbReference>
<dbReference type="AlphaFoldDB" id="A0A412I618"/>
<evidence type="ECO:0000259" key="2">
    <source>
        <dbReference type="Pfam" id="PF14200"/>
    </source>
</evidence>